<keyword evidence="1" id="KW-0472">Membrane</keyword>
<protein>
    <submittedName>
        <fullName evidence="3">Glycosyltransferase family 2 protein</fullName>
    </submittedName>
</protein>
<feature type="transmembrane region" description="Helical" evidence="1">
    <location>
        <begin position="270"/>
        <end position="292"/>
    </location>
</feature>
<dbReference type="SUPFAM" id="SSF53448">
    <property type="entry name" value="Nucleotide-diphospho-sugar transferases"/>
    <property type="match status" value="1"/>
</dbReference>
<dbReference type="PANTHER" id="PTHR48090">
    <property type="entry name" value="UNDECAPRENYL-PHOSPHATE 4-DEOXY-4-FORMAMIDO-L-ARABINOSE TRANSFERASE-RELATED"/>
    <property type="match status" value="1"/>
</dbReference>
<dbReference type="Proteomes" id="UP001524570">
    <property type="component" value="Unassembled WGS sequence"/>
</dbReference>
<dbReference type="InterPro" id="IPR001173">
    <property type="entry name" value="Glyco_trans_2-like"/>
</dbReference>
<dbReference type="PANTHER" id="PTHR48090:SF7">
    <property type="entry name" value="RFBJ PROTEIN"/>
    <property type="match status" value="1"/>
</dbReference>
<reference evidence="3 4" key="1">
    <citation type="submission" date="2022-07" db="EMBL/GenBank/DDBJ databases">
        <title>Methylomonas rivi sp. nov., Methylomonas rosea sp. nov., Methylomonas aureus sp. nov. and Methylomonas subterranea sp. nov., four novel methanotrophs isolated from a freshwater creek and the deep terrestrial subsurface.</title>
        <authorList>
            <person name="Abin C."/>
            <person name="Sankaranarayanan K."/>
            <person name="Garner C."/>
            <person name="Sindelar R."/>
            <person name="Kotary K."/>
            <person name="Garner R."/>
            <person name="Barclay S."/>
            <person name="Lawson P."/>
            <person name="Krumholz L."/>
        </authorList>
    </citation>
    <scope>NUCLEOTIDE SEQUENCE [LARGE SCALE GENOMIC DNA]</scope>
    <source>
        <strain evidence="3 4">WSC-7</strain>
    </source>
</reference>
<comment type="caution">
    <text evidence="3">The sequence shown here is derived from an EMBL/GenBank/DDBJ whole genome shotgun (WGS) entry which is preliminary data.</text>
</comment>
<dbReference type="RefSeq" id="WP_256607237.1">
    <property type="nucleotide sequence ID" value="NZ_JANIBL010000034.1"/>
</dbReference>
<dbReference type="Pfam" id="PF00535">
    <property type="entry name" value="Glycos_transf_2"/>
    <property type="match status" value="1"/>
</dbReference>
<evidence type="ECO:0000256" key="1">
    <source>
        <dbReference type="SAM" id="Phobius"/>
    </source>
</evidence>
<gene>
    <name evidence="3" type="ORF">NP589_12170</name>
</gene>
<organism evidence="3 4">
    <name type="scientific">Methylomonas rosea</name>
    <dbReference type="NCBI Taxonomy" id="2952227"/>
    <lineage>
        <taxon>Bacteria</taxon>
        <taxon>Pseudomonadati</taxon>
        <taxon>Pseudomonadota</taxon>
        <taxon>Gammaproteobacteria</taxon>
        <taxon>Methylococcales</taxon>
        <taxon>Methylococcaceae</taxon>
        <taxon>Methylomonas</taxon>
    </lineage>
</organism>
<dbReference type="EMBL" id="JANIBL010000034">
    <property type="protein sequence ID" value="MCQ8118185.1"/>
    <property type="molecule type" value="Genomic_DNA"/>
</dbReference>
<evidence type="ECO:0000313" key="4">
    <source>
        <dbReference type="Proteomes" id="UP001524570"/>
    </source>
</evidence>
<proteinExistence type="predicted"/>
<feature type="transmembrane region" description="Helical" evidence="1">
    <location>
        <begin position="179"/>
        <end position="198"/>
    </location>
</feature>
<dbReference type="CDD" id="cd04179">
    <property type="entry name" value="DPM_DPG-synthase_like"/>
    <property type="match status" value="1"/>
</dbReference>
<feature type="transmembrane region" description="Helical" evidence="1">
    <location>
        <begin position="241"/>
        <end position="258"/>
    </location>
</feature>
<name>A0ABT1TUI4_9GAMM</name>
<dbReference type="InterPro" id="IPR050256">
    <property type="entry name" value="Glycosyltransferase_2"/>
</dbReference>
<keyword evidence="4" id="KW-1185">Reference proteome</keyword>
<keyword evidence="1" id="KW-1133">Transmembrane helix</keyword>
<dbReference type="InterPro" id="IPR029044">
    <property type="entry name" value="Nucleotide-diphossugar_trans"/>
</dbReference>
<evidence type="ECO:0000259" key="2">
    <source>
        <dbReference type="Pfam" id="PF00535"/>
    </source>
</evidence>
<dbReference type="Gene3D" id="3.90.550.10">
    <property type="entry name" value="Spore Coat Polysaccharide Biosynthesis Protein SpsA, Chain A"/>
    <property type="match status" value="1"/>
</dbReference>
<keyword evidence="1" id="KW-0812">Transmembrane</keyword>
<evidence type="ECO:0000313" key="3">
    <source>
        <dbReference type="EMBL" id="MCQ8118185.1"/>
    </source>
</evidence>
<accession>A0ABT1TUI4</accession>
<feature type="domain" description="Glycosyltransferase 2-like" evidence="2">
    <location>
        <begin position="15"/>
        <end position="172"/>
    </location>
</feature>
<sequence>MHLEPPRESSKTCAIIIPIYNEEGCLEKTISQIKQIVARIGDYKFEIICVNDGSSDSTPDILDLQDDITILTHEVNRGYGAALRTGLDYCHQEWIFICDADDSYELGDLEKLLEATKPDIQMIVGAREGIGISSNPFKRLARWILRKMVHGLTGVMVPDLNSGLRLFRRSLYLEFRHLLPMGFSFTTTITVSSLYSGYHIRFIPTKYHKRHGKSSIRPVRDFMLFCILIIRLASYFEPLNFFLPASFFVLCLAIFRSVRDIIVSDHIGSLSVIMFILAFQTFVIGVLADVIVRRSKTGRDTSQH</sequence>